<feature type="domain" description="Zn(2)-C6 fungal-type" evidence="7">
    <location>
        <begin position="6"/>
        <end position="38"/>
    </location>
</feature>
<keyword evidence="9" id="KW-1185">Reference proteome</keyword>
<dbReference type="InterPro" id="IPR050815">
    <property type="entry name" value="TF_fung"/>
</dbReference>
<feature type="compositionally biased region" description="Polar residues" evidence="6">
    <location>
        <begin position="788"/>
        <end position="797"/>
    </location>
</feature>
<dbReference type="InterPro" id="IPR007219">
    <property type="entry name" value="XnlR_reg_dom"/>
</dbReference>
<dbReference type="SUPFAM" id="SSF57701">
    <property type="entry name" value="Zn2/Cys6 DNA-binding domain"/>
    <property type="match status" value="1"/>
</dbReference>
<dbReference type="SMART" id="SM00906">
    <property type="entry name" value="Fungal_trans"/>
    <property type="match status" value="1"/>
</dbReference>
<evidence type="ECO:0000313" key="8">
    <source>
        <dbReference type="EMBL" id="KIV98897.1"/>
    </source>
</evidence>
<dbReference type="VEuPathDB" id="FungiDB:PV09_09343"/>
<dbReference type="PANTHER" id="PTHR47338">
    <property type="entry name" value="ZN(II)2CYS6 TRANSCRIPTION FACTOR (EUROFUNG)-RELATED"/>
    <property type="match status" value="1"/>
</dbReference>
<feature type="region of interest" description="Disordered" evidence="6">
    <location>
        <begin position="690"/>
        <end position="806"/>
    </location>
</feature>
<dbReference type="InterPro" id="IPR036864">
    <property type="entry name" value="Zn2-C6_fun-type_DNA-bd_sf"/>
</dbReference>
<dbReference type="InterPro" id="IPR001138">
    <property type="entry name" value="Zn2Cys6_DnaBD"/>
</dbReference>
<dbReference type="HOGENOM" id="CLU_005024_0_1_1"/>
<dbReference type="AlphaFoldDB" id="A0A0D1ZWN1"/>
<evidence type="ECO:0000313" key="9">
    <source>
        <dbReference type="Proteomes" id="UP000053259"/>
    </source>
</evidence>
<evidence type="ECO:0000256" key="3">
    <source>
        <dbReference type="ARBA" id="ARBA00023015"/>
    </source>
</evidence>
<dbReference type="GO" id="GO:0005634">
    <property type="term" value="C:nucleus"/>
    <property type="evidence" value="ECO:0007669"/>
    <property type="project" value="UniProtKB-SubCell"/>
</dbReference>
<keyword evidence="2" id="KW-0479">Metal-binding</keyword>
<sequence length="899" mass="98388">MRSSIACARCRRSKVKCVNNGVGTTCRACETTGRECTYPVPSAGPGGSVRRDAIESRQAGENVPQQSDMARKPRPKKMSTPNSVSTRESMRALVDALDPSILTPQVWIELFDIWSLHFATDLPFIHPPTFLQPLRQAGGAPLSNEFGAQRSPTSAFPNASPLVLLAFLALTARFHDKLAAHHSPPSATRPSNPLIACQYYAAACKARLVGNSGDGLGIPEADRVLALAMLALHDWGSCAGHKAWVALGVAIRYSQVLGLQYQPDLDDEPQSRSSVLPHQTPYVGSVVNPDSSHSFVDEETKRRVFWGLFIMDRYLSCGKFRPQMLKAEDMRIQLPSSERSYMFKERVRTGLLSDSAMEIDNRQETHTGQTSSPHRGPNGNFASSAHGNTHRADDERLGRWETGAEEGLVSRHVRAVELYGKIVLWACGGGRRRERHAPWDSASTWNILNVELSNFIGRLPRDMTLSPANIHAHIMSKSSTPFLMMHSVLLLGRMILHRDYIPFIPLRCSRPEGPLDPPMFPPEQYRVPHGFWEYSAAELFSSARSLIDLIQTCHEWNVLPQTPMIGFSVYFAALVGVYAINFPWMDVNGYMCKKNATDAPGEDDAGATASRNALSVIAFMRRRLKMADGWFKTINRVHRYYVRVKKDFLRNVRVLGGPSTAPGPLSIREGGVGGGLEEFRMIEATLRELGTSDDHDVEMTDAHDPEASKADSSVDAASVGVKSEHQLGSDKHVEKSSVRTDQWNAINASSGPIQAGNAQPTSEGSHHGAQSSTTTSPATTTAPYRPSYNGSSQTASVVSPGYSKHQIPPYQAKPAVTGPAIQASVTLQNQIQAPALPPPPTMTAEQTDAWLRSLDTAFAGDDLTAFVEGLDLRPWAEEAGKSLRSGSWLTTVWTGPVPA</sequence>
<name>A0A0D1ZWN1_9PEZI</name>
<keyword evidence="3" id="KW-0805">Transcription regulation</keyword>
<evidence type="ECO:0000256" key="4">
    <source>
        <dbReference type="ARBA" id="ARBA00023163"/>
    </source>
</evidence>
<dbReference type="STRING" id="253628.A0A0D1ZWN1"/>
<feature type="compositionally biased region" description="Low complexity" evidence="6">
    <location>
        <begin position="771"/>
        <end position="783"/>
    </location>
</feature>
<dbReference type="GO" id="GO:0006351">
    <property type="term" value="P:DNA-templated transcription"/>
    <property type="evidence" value="ECO:0007669"/>
    <property type="project" value="InterPro"/>
</dbReference>
<dbReference type="GO" id="GO:0000981">
    <property type="term" value="F:DNA-binding transcription factor activity, RNA polymerase II-specific"/>
    <property type="evidence" value="ECO:0007669"/>
    <property type="project" value="InterPro"/>
</dbReference>
<evidence type="ECO:0000259" key="7">
    <source>
        <dbReference type="PROSITE" id="PS50048"/>
    </source>
</evidence>
<dbReference type="EMBL" id="KN847591">
    <property type="protein sequence ID" value="KIV98897.1"/>
    <property type="molecule type" value="Genomic_DNA"/>
</dbReference>
<feature type="compositionally biased region" description="Low complexity" evidence="6">
    <location>
        <begin position="710"/>
        <end position="721"/>
    </location>
</feature>
<keyword evidence="5" id="KW-0539">Nucleus</keyword>
<feature type="compositionally biased region" description="Basic and acidic residues" evidence="6">
    <location>
        <begin position="722"/>
        <end position="738"/>
    </location>
</feature>
<dbReference type="Pfam" id="PF04082">
    <property type="entry name" value="Fungal_trans"/>
    <property type="match status" value="1"/>
</dbReference>
<dbReference type="InParanoid" id="A0A0D1ZWN1"/>
<comment type="subcellular location">
    <subcellularLocation>
        <location evidence="1">Nucleus</location>
    </subcellularLocation>
</comment>
<organism evidence="8 9">
    <name type="scientific">Verruconis gallopava</name>
    <dbReference type="NCBI Taxonomy" id="253628"/>
    <lineage>
        <taxon>Eukaryota</taxon>
        <taxon>Fungi</taxon>
        <taxon>Dikarya</taxon>
        <taxon>Ascomycota</taxon>
        <taxon>Pezizomycotina</taxon>
        <taxon>Dothideomycetes</taxon>
        <taxon>Pleosporomycetidae</taxon>
        <taxon>Venturiales</taxon>
        <taxon>Sympoventuriaceae</taxon>
        <taxon>Verruconis</taxon>
    </lineage>
</organism>
<dbReference type="Proteomes" id="UP000053259">
    <property type="component" value="Unassembled WGS sequence"/>
</dbReference>
<gene>
    <name evidence="8" type="ORF">PV09_09343</name>
</gene>
<keyword evidence="4" id="KW-0804">Transcription</keyword>
<dbReference type="CDD" id="cd00067">
    <property type="entry name" value="GAL4"/>
    <property type="match status" value="1"/>
</dbReference>
<feature type="compositionally biased region" description="Basic and acidic residues" evidence="6">
    <location>
        <begin position="690"/>
        <end position="709"/>
    </location>
</feature>
<feature type="region of interest" description="Disordered" evidence="6">
    <location>
        <begin position="362"/>
        <end position="396"/>
    </location>
</feature>
<evidence type="ECO:0000256" key="2">
    <source>
        <dbReference type="ARBA" id="ARBA00022723"/>
    </source>
</evidence>
<dbReference type="GO" id="GO:0008270">
    <property type="term" value="F:zinc ion binding"/>
    <property type="evidence" value="ECO:0007669"/>
    <property type="project" value="InterPro"/>
</dbReference>
<dbReference type="GeneID" id="27317316"/>
<evidence type="ECO:0000256" key="1">
    <source>
        <dbReference type="ARBA" id="ARBA00004123"/>
    </source>
</evidence>
<dbReference type="Pfam" id="PF00172">
    <property type="entry name" value="Zn_clus"/>
    <property type="match status" value="1"/>
</dbReference>
<dbReference type="GO" id="GO:0003677">
    <property type="term" value="F:DNA binding"/>
    <property type="evidence" value="ECO:0007669"/>
    <property type="project" value="InterPro"/>
</dbReference>
<dbReference type="PANTHER" id="PTHR47338:SF5">
    <property type="entry name" value="ZN(II)2CYS6 TRANSCRIPTION FACTOR (EUROFUNG)"/>
    <property type="match status" value="1"/>
</dbReference>
<reference evidence="8 9" key="1">
    <citation type="submission" date="2015-01" db="EMBL/GenBank/DDBJ databases">
        <title>The Genome Sequence of Ochroconis gallopava CBS43764.</title>
        <authorList>
            <consortium name="The Broad Institute Genomics Platform"/>
            <person name="Cuomo C."/>
            <person name="de Hoog S."/>
            <person name="Gorbushina A."/>
            <person name="Stielow B."/>
            <person name="Teixiera M."/>
            <person name="Abouelleil A."/>
            <person name="Chapman S.B."/>
            <person name="Priest M."/>
            <person name="Young S.K."/>
            <person name="Wortman J."/>
            <person name="Nusbaum C."/>
            <person name="Birren B."/>
        </authorList>
    </citation>
    <scope>NUCLEOTIDE SEQUENCE [LARGE SCALE GENOMIC DNA]</scope>
    <source>
        <strain evidence="8 9">CBS 43764</strain>
    </source>
</reference>
<dbReference type="RefSeq" id="XP_016208767.1">
    <property type="nucleotide sequence ID" value="XM_016363388.1"/>
</dbReference>
<dbReference type="Gene3D" id="4.10.240.10">
    <property type="entry name" value="Zn(2)-C6 fungal-type DNA-binding domain"/>
    <property type="match status" value="1"/>
</dbReference>
<protein>
    <recommendedName>
        <fullName evidence="7">Zn(2)-C6 fungal-type domain-containing protein</fullName>
    </recommendedName>
</protein>
<feature type="compositionally biased region" description="Polar residues" evidence="6">
    <location>
        <begin position="739"/>
        <end position="763"/>
    </location>
</feature>
<dbReference type="SMART" id="SM00066">
    <property type="entry name" value="GAL4"/>
    <property type="match status" value="1"/>
</dbReference>
<proteinExistence type="predicted"/>
<dbReference type="OrthoDB" id="5370478at2759"/>
<accession>A0A0D1ZWN1</accession>
<feature type="region of interest" description="Disordered" evidence="6">
    <location>
        <begin position="55"/>
        <end position="87"/>
    </location>
</feature>
<dbReference type="PROSITE" id="PS50048">
    <property type="entry name" value="ZN2_CY6_FUNGAL_2"/>
    <property type="match status" value="1"/>
</dbReference>
<evidence type="ECO:0000256" key="6">
    <source>
        <dbReference type="SAM" id="MobiDB-lite"/>
    </source>
</evidence>
<dbReference type="CDD" id="cd12148">
    <property type="entry name" value="fungal_TF_MHR"/>
    <property type="match status" value="1"/>
</dbReference>
<dbReference type="PROSITE" id="PS00463">
    <property type="entry name" value="ZN2_CY6_FUNGAL_1"/>
    <property type="match status" value="1"/>
</dbReference>
<evidence type="ECO:0000256" key="5">
    <source>
        <dbReference type="ARBA" id="ARBA00023242"/>
    </source>
</evidence>